<comment type="subcellular location">
    <subcellularLocation>
        <location evidence="1">Cell membrane</location>
        <topology evidence="1">Single-pass type I membrane protein</topology>
    </subcellularLocation>
</comment>
<feature type="transmembrane region" description="Helical" evidence="11">
    <location>
        <begin position="292"/>
        <end position="316"/>
    </location>
</feature>
<dbReference type="InterPro" id="IPR003599">
    <property type="entry name" value="Ig_sub"/>
</dbReference>
<accession>A0A498MG48</accession>
<evidence type="ECO:0000256" key="1">
    <source>
        <dbReference type="ARBA" id="ARBA00004251"/>
    </source>
</evidence>
<evidence type="ECO:0000256" key="9">
    <source>
        <dbReference type="ARBA" id="ARBA00023180"/>
    </source>
</evidence>
<dbReference type="PROSITE" id="PS50835">
    <property type="entry name" value="IG_LIKE"/>
    <property type="match status" value="2"/>
</dbReference>
<dbReference type="InterPro" id="IPR013106">
    <property type="entry name" value="Ig_V-set"/>
</dbReference>
<evidence type="ECO:0000256" key="8">
    <source>
        <dbReference type="ARBA" id="ARBA00023170"/>
    </source>
</evidence>
<keyword evidence="9" id="KW-0325">Glycoprotein</keyword>
<dbReference type="InterPro" id="IPR007110">
    <property type="entry name" value="Ig-like_dom"/>
</dbReference>
<name>A0A498MG48_LABRO</name>
<dbReference type="GO" id="GO:0042130">
    <property type="term" value="P:negative regulation of T cell proliferation"/>
    <property type="evidence" value="ECO:0007669"/>
    <property type="project" value="TreeGrafter"/>
</dbReference>
<dbReference type="SUPFAM" id="SSF48726">
    <property type="entry name" value="Immunoglobulin"/>
    <property type="match status" value="2"/>
</dbReference>
<dbReference type="EMBL" id="QBIY01012648">
    <property type="protein sequence ID" value="RXN20218.1"/>
    <property type="molecule type" value="Genomic_DNA"/>
</dbReference>
<dbReference type="Pfam" id="PF00047">
    <property type="entry name" value="ig"/>
    <property type="match status" value="1"/>
</dbReference>
<dbReference type="InterPro" id="IPR036179">
    <property type="entry name" value="Ig-like_dom_sf"/>
</dbReference>
<keyword evidence="2" id="KW-1003">Cell membrane</keyword>
<keyword evidence="15" id="KW-1185">Reference proteome</keyword>
<protein>
    <submittedName>
        <fullName evidence="14">V-set domain-containing T-cell activation inhibitor 1-like protein</fullName>
    </submittedName>
</protein>
<dbReference type="SMART" id="SM00409">
    <property type="entry name" value="IG"/>
    <property type="match status" value="2"/>
</dbReference>
<evidence type="ECO:0000259" key="13">
    <source>
        <dbReference type="PROSITE" id="PS50835"/>
    </source>
</evidence>
<feature type="chain" id="PRO_5019810712" evidence="12">
    <location>
        <begin position="21"/>
        <end position="377"/>
    </location>
</feature>
<dbReference type="GO" id="GO:0006955">
    <property type="term" value="P:immune response"/>
    <property type="evidence" value="ECO:0007669"/>
    <property type="project" value="TreeGrafter"/>
</dbReference>
<dbReference type="GO" id="GO:0007166">
    <property type="term" value="P:cell surface receptor signaling pathway"/>
    <property type="evidence" value="ECO:0007669"/>
    <property type="project" value="TreeGrafter"/>
</dbReference>
<keyword evidence="10" id="KW-0393">Immunoglobulin domain</keyword>
<dbReference type="GO" id="GO:0071222">
    <property type="term" value="P:cellular response to lipopolysaccharide"/>
    <property type="evidence" value="ECO:0007669"/>
    <property type="project" value="TreeGrafter"/>
</dbReference>
<dbReference type="GO" id="GO:0009897">
    <property type="term" value="C:external side of plasma membrane"/>
    <property type="evidence" value="ECO:0007669"/>
    <property type="project" value="TreeGrafter"/>
</dbReference>
<evidence type="ECO:0000256" key="11">
    <source>
        <dbReference type="SAM" id="Phobius"/>
    </source>
</evidence>
<dbReference type="STRING" id="84645.A0A498MG48"/>
<keyword evidence="4 12" id="KW-0732">Signal</keyword>
<keyword evidence="6 11" id="KW-0472">Membrane</keyword>
<evidence type="ECO:0000256" key="5">
    <source>
        <dbReference type="ARBA" id="ARBA00022989"/>
    </source>
</evidence>
<feature type="domain" description="Ig-like" evidence="13">
    <location>
        <begin position="139"/>
        <end position="261"/>
    </location>
</feature>
<dbReference type="GO" id="GO:0042102">
    <property type="term" value="P:positive regulation of T cell proliferation"/>
    <property type="evidence" value="ECO:0007669"/>
    <property type="project" value="TreeGrafter"/>
</dbReference>
<evidence type="ECO:0000256" key="2">
    <source>
        <dbReference type="ARBA" id="ARBA00022475"/>
    </source>
</evidence>
<dbReference type="Proteomes" id="UP000290572">
    <property type="component" value="Unassembled WGS sequence"/>
</dbReference>
<evidence type="ECO:0000256" key="12">
    <source>
        <dbReference type="SAM" id="SignalP"/>
    </source>
</evidence>
<evidence type="ECO:0000256" key="10">
    <source>
        <dbReference type="ARBA" id="ARBA00023319"/>
    </source>
</evidence>
<proteinExistence type="predicted"/>
<evidence type="ECO:0000313" key="14">
    <source>
        <dbReference type="EMBL" id="RXN20218.1"/>
    </source>
</evidence>
<gene>
    <name evidence="14" type="ORF">ROHU_025077</name>
</gene>
<evidence type="ECO:0000313" key="15">
    <source>
        <dbReference type="Proteomes" id="UP000290572"/>
    </source>
</evidence>
<dbReference type="PANTHER" id="PTHR25466">
    <property type="entry name" value="T-LYMPHOCYTE ACTIVATION ANTIGEN"/>
    <property type="match status" value="1"/>
</dbReference>
<keyword evidence="3 11" id="KW-0812">Transmembrane</keyword>
<dbReference type="InterPro" id="IPR051713">
    <property type="entry name" value="T-cell_Activation_Regulation"/>
</dbReference>
<keyword evidence="5 11" id="KW-1133">Transmembrane helix</keyword>
<evidence type="ECO:0000256" key="3">
    <source>
        <dbReference type="ARBA" id="ARBA00022692"/>
    </source>
</evidence>
<sequence>MIIGWCFICVFAVLINKVCLQVTVEAVIGGSVVLPCSSAEHDLKLQDTVVYWRHNDSEIVCDIVKGQDSVTLQNHQYKNRVKTFPDEYNRGNFSIKLNNLTHTDAGEFICLISQSSDSNQETVQLIIKGHCSSDKLLYPKSWYFICVFAVLINKVCLQVTVEAVIGGSVVLPCSSTKPDLKLQDTDVHWRHNDSRIVYDIAKGQDSVMLQDQQYENRVKTFPDEYNKGNFSIKLINLTHTDAGEFICLITDSSDSNQETVQLIIKESVQITECHNHTVVEFIDQNQKQWQTIIIIISALLNGFLIIVVIGLVKVCVTGNRNSPKQSQQLNTDQQQVQVTEQHQDQLQYATMDFSKLRRNIRSSQINSTYAALNLPKL</sequence>
<keyword evidence="8" id="KW-0675">Receptor</keyword>
<dbReference type="PANTHER" id="PTHR25466:SF14">
    <property type="entry name" value="BUTYROPHILIN SUBFAMILY 2 MEMBER A2-LIKE-RELATED"/>
    <property type="match status" value="1"/>
</dbReference>
<keyword evidence="7" id="KW-1015">Disulfide bond</keyword>
<evidence type="ECO:0000256" key="6">
    <source>
        <dbReference type="ARBA" id="ARBA00023136"/>
    </source>
</evidence>
<feature type="signal peptide" evidence="12">
    <location>
        <begin position="1"/>
        <end position="20"/>
    </location>
</feature>
<dbReference type="FunFam" id="2.60.40.10:FF:000142">
    <property type="entry name" value="V-set domain-containing T-cell activation inhibitor 1"/>
    <property type="match status" value="2"/>
</dbReference>
<evidence type="ECO:0000256" key="4">
    <source>
        <dbReference type="ARBA" id="ARBA00022729"/>
    </source>
</evidence>
<organism evidence="14 15">
    <name type="scientific">Labeo rohita</name>
    <name type="common">Indian major carp</name>
    <name type="synonym">Cyprinus rohita</name>
    <dbReference type="NCBI Taxonomy" id="84645"/>
    <lineage>
        <taxon>Eukaryota</taxon>
        <taxon>Metazoa</taxon>
        <taxon>Chordata</taxon>
        <taxon>Craniata</taxon>
        <taxon>Vertebrata</taxon>
        <taxon>Euteleostomi</taxon>
        <taxon>Actinopterygii</taxon>
        <taxon>Neopterygii</taxon>
        <taxon>Teleostei</taxon>
        <taxon>Ostariophysi</taxon>
        <taxon>Cypriniformes</taxon>
        <taxon>Cyprinidae</taxon>
        <taxon>Labeoninae</taxon>
        <taxon>Labeonini</taxon>
        <taxon>Labeo</taxon>
    </lineage>
</organism>
<dbReference type="AlphaFoldDB" id="A0A498MG48"/>
<feature type="domain" description="Ig-like" evidence="13">
    <location>
        <begin position="29"/>
        <end position="124"/>
    </location>
</feature>
<evidence type="ECO:0000256" key="7">
    <source>
        <dbReference type="ARBA" id="ARBA00023157"/>
    </source>
</evidence>
<dbReference type="InterPro" id="IPR013783">
    <property type="entry name" value="Ig-like_fold"/>
</dbReference>
<dbReference type="InterPro" id="IPR013151">
    <property type="entry name" value="Immunoglobulin_dom"/>
</dbReference>
<reference evidence="14 15" key="1">
    <citation type="submission" date="2018-03" db="EMBL/GenBank/DDBJ databases">
        <title>Draft genome sequence of Rohu Carp (Labeo rohita).</title>
        <authorList>
            <person name="Das P."/>
            <person name="Kushwaha B."/>
            <person name="Joshi C.G."/>
            <person name="Kumar D."/>
            <person name="Nagpure N.S."/>
            <person name="Sahoo L."/>
            <person name="Das S.P."/>
            <person name="Bit A."/>
            <person name="Patnaik S."/>
            <person name="Meher P.K."/>
            <person name="Jayasankar P."/>
            <person name="Koringa P.G."/>
            <person name="Patel N.V."/>
            <person name="Hinsu A.T."/>
            <person name="Kumar R."/>
            <person name="Pandey M."/>
            <person name="Agarwal S."/>
            <person name="Srivastava S."/>
            <person name="Singh M."/>
            <person name="Iquebal M.A."/>
            <person name="Jaiswal S."/>
            <person name="Angadi U.B."/>
            <person name="Kumar N."/>
            <person name="Raza M."/>
            <person name="Shah T.M."/>
            <person name="Rai A."/>
            <person name="Jena J.K."/>
        </authorList>
    </citation>
    <scope>NUCLEOTIDE SEQUENCE [LARGE SCALE GENOMIC DNA]</scope>
    <source>
        <strain evidence="14">DASCIFA01</strain>
        <tissue evidence="14">Testis</tissue>
    </source>
</reference>
<comment type="caution">
    <text evidence="14">The sequence shown here is derived from an EMBL/GenBank/DDBJ whole genome shotgun (WGS) entry which is preliminary data.</text>
</comment>
<dbReference type="Gene3D" id="2.60.40.10">
    <property type="entry name" value="Immunoglobulins"/>
    <property type="match status" value="2"/>
</dbReference>
<dbReference type="Pfam" id="PF07686">
    <property type="entry name" value="V-set"/>
    <property type="match status" value="1"/>
</dbReference>
<dbReference type="GO" id="GO:0031295">
    <property type="term" value="P:T cell costimulation"/>
    <property type="evidence" value="ECO:0007669"/>
    <property type="project" value="TreeGrafter"/>
</dbReference>